<protein>
    <recommendedName>
        <fullName evidence="4">Cyanovirin-N domain-containing protein</fullName>
    </recommendedName>
</protein>
<proteinExistence type="predicted"/>
<keyword evidence="3" id="KW-1185">Reference proteome</keyword>
<reference evidence="2 3" key="1">
    <citation type="submission" date="2015-02" db="EMBL/GenBank/DDBJ databases">
        <title>Draft genome of a novel marine cyanobacterium (Chroococcales) isolated from South Atlantic Ocean.</title>
        <authorList>
            <person name="Rigonato J."/>
            <person name="Alvarenga D.O."/>
            <person name="Branco L.H."/>
            <person name="Varani A.M."/>
            <person name="Brandini F.P."/>
            <person name="Fiore M.F."/>
        </authorList>
    </citation>
    <scope>NUCLEOTIDE SEQUENCE [LARGE SCALE GENOMIC DNA]</scope>
    <source>
        <strain evidence="2 3">CENA595</strain>
    </source>
</reference>
<evidence type="ECO:0000256" key="1">
    <source>
        <dbReference type="SAM" id="SignalP"/>
    </source>
</evidence>
<dbReference type="OrthoDB" id="517586at2"/>
<evidence type="ECO:0000313" key="3">
    <source>
        <dbReference type="Proteomes" id="UP000032452"/>
    </source>
</evidence>
<dbReference type="AlphaFoldDB" id="A0A0D8ZLL1"/>
<gene>
    <name evidence="2" type="ORF">UH38_22630</name>
</gene>
<feature type="chain" id="PRO_5002337349" description="Cyanovirin-N domain-containing protein" evidence="1">
    <location>
        <begin position="27"/>
        <end position="124"/>
    </location>
</feature>
<sequence length="124" mass="13532">MKAAKLLVTSLFAFSFIGISPQTVKAALSCEMDTAINYANGSLASCILNFDVNIGLSNNHFVCQQKQYISFDEKGQFRSCTLARDLLLRKGNKITTCLAKGEVSVKILNSGNQEITCSRMVANQ</sequence>
<evidence type="ECO:0000313" key="2">
    <source>
        <dbReference type="EMBL" id="KJH69630.1"/>
    </source>
</evidence>
<comment type="caution">
    <text evidence="2">The sequence shown here is derived from an EMBL/GenBank/DDBJ whole genome shotgun (WGS) entry which is preliminary data.</text>
</comment>
<name>A0A0D8ZLL1_9CYAN</name>
<evidence type="ECO:0008006" key="4">
    <source>
        <dbReference type="Google" id="ProtNLM"/>
    </source>
</evidence>
<dbReference type="Proteomes" id="UP000032452">
    <property type="component" value="Unassembled WGS sequence"/>
</dbReference>
<organism evidence="2 3">
    <name type="scientific">Aliterella atlantica CENA595</name>
    <dbReference type="NCBI Taxonomy" id="1618023"/>
    <lineage>
        <taxon>Bacteria</taxon>
        <taxon>Bacillati</taxon>
        <taxon>Cyanobacteriota</taxon>
        <taxon>Cyanophyceae</taxon>
        <taxon>Chroococcidiopsidales</taxon>
        <taxon>Aliterellaceae</taxon>
        <taxon>Aliterella</taxon>
    </lineage>
</organism>
<dbReference type="EMBL" id="JYON01000037">
    <property type="protein sequence ID" value="KJH69630.1"/>
    <property type="molecule type" value="Genomic_DNA"/>
</dbReference>
<keyword evidence="1" id="KW-0732">Signal</keyword>
<accession>A0A0D8ZLL1</accession>
<feature type="signal peptide" evidence="1">
    <location>
        <begin position="1"/>
        <end position="26"/>
    </location>
</feature>
<dbReference type="RefSeq" id="WP_045056976.1">
    <property type="nucleotide sequence ID" value="NZ_CAWMDP010000036.1"/>
</dbReference>